<keyword evidence="5" id="KW-1185">Reference proteome</keyword>
<dbReference type="Proteomes" id="UP000185766">
    <property type="component" value="Unassembled WGS sequence"/>
</dbReference>
<dbReference type="InterPro" id="IPR010982">
    <property type="entry name" value="Lambda_DNA-bd_dom_sf"/>
</dbReference>
<dbReference type="AlphaFoldDB" id="A0A1H7JTQ4"/>
<dbReference type="EMBL" id="FOAS01000005">
    <property type="protein sequence ID" value="SEK77902.1"/>
    <property type="molecule type" value="Genomic_DNA"/>
</dbReference>
<dbReference type="PANTHER" id="PTHR34475:SF1">
    <property type="entry name" value="CYTOSKELETON PROTEIN RODZ"/>
    <property type="match status" value="1"/>
</dbReference>
<organism evidence="4 5">
    <name type="scientific">Atopomonas hussainii</name>
    <dbReference type="NCBI Taxonomy" id="1429083"/>
    <lineage>
        <taxon>Bacteria</taxon>
        <taxon>Pseudomonadati</taxon>
        <taxon>Pseudomonadota</taxon>
        <taxon>Gammaproteobacteria</taxon>
        <taxon>Pseudomonadales</taxon>
        <taxon>Pseudomonadaceae</taxon>
        <taxon>Atopomonas</taxon>
    </lineage>
</organism>
<sequence length="344" mass="36163">MSTAVPETPAPSVNPGETLRLAREAKGLSPASVAQSLNLSEFNVRLIEDGAFERLPGLTFARGYVRAYARLLGLDQNRVIVEFDQFTGTTAGAAAVKTLGKVKEPVRTSRSVMRMLTLLVFLLLGVGTFMWWQETQRLPVDIGGLSLDKVEVDSVDGTTEVHRFDAESLGEPVSEMAEAGNVDELADTASELETPQVAEQTPEASAELTSESLVATDTEQTVQTAAESASPTTAQSAPALLAAAEPASTEVSEEAATEPPVLAAGEGRVQIRFSGDCWTQVADAKGKVLVSTLKRQGEQLDVAGLAPLSLILGDASAATVSYNGNAVDLSGYSRGNVARLKVGE</sequence>
<reference evidence="4 5" key="1">
    <citation type="submission" date="2016-10" db="EMBL/GenBank/DDBJ databases">
        <authorList>
            <person name="de Groot N.N."/>
        </authorList>
    </citation>
    <scope>NUCLEOTIDE SEQUENCE [LARGE SCALE GENOMIC DNA]</scope>
    <source>
        <strain evidence="4 5">JCM 19513</strain>
    </source>
</reference>
<evidence type="ECO:0000259" key="3">
    <source>
        <dbReference type="Pfam" id="PF13464"/>
    </source>
</evidence>
<feature type="transmembrane region" description="Helical" evidence="2">
    <location>
        <begin position="112"/>
        <end position="132"/>
    </location>
</feature>
<evidence type="ECO:0000256" key="1">
    <source>
        <dbReference type="SAM" id="MobiDB-lite"/>
    </source>
</evidence>
<dbReference type="RefSeq" id="WP_074866214.1">
    <property type="nucleotide sequence ID" value="NZ_FOAS01000005.1"/>
</dbReference>
<dbReference type="InterPro" id="IPR050400">
    <property type="entry name" value="Bact_Cytoskel_RodZ"/>
</dbReference>
<evidence type="ECO:0000313" key="5">
    <source>
        <dbReference type="Proteomes" id="UP000185766"/>
    </source>
</evidence>
<keyword evidence="2" id="KW-0472">Membrane</keyword>
<dbReference type="Pfam" id="PF13413">
    <property type="entry name" value="HTH_25"/>
    <property type="match status" value="1"/>
</dbReference>
<feature type="region of interest" description="Disordered" evidence="1">
    <location>
        <begin position="192"/>
        <end position="213"/>
    </location>
</feature>
<feature type="domain" description="Cytoskeleton protein RodZ-like C-terminal" evidence="3">
    <location>
        <begin position="270"/>
        <end position="341"/>
    </location>
</feature>
<keyword evidence="2" id="KW-0812">Transmembrane</keyword>
<evidence type="ECO:0000313" key="4">
    <source>
        <dbReference type="EMBL" id="SEK77902.1"/>
    </source>
</evidence>
<feature type="compositionally biased region" description="Low complexity" evidence="1">
    <location>
        <begin position="223"/>
        <end position="237"/>
    </location>
</feature>
<keyword evidence="2" id="KW-1133">Transmembrane helix</keyword>
<dbReference type="GO" id="GO:0003677">
    <property type="term" value="F:DNA binding"/>
    <property type="evidence" value="ECO:0007669"/>
    <property type="project" value="InterPro"/>
</dbReference>
<dbReference type="InterPro" id="IPR025194">
    <property type="entry name" value="RodZ-like_C"/>
</dbReference>
<dbReference type="Pfam" id="PF13464">
    <property type="entry name" value="RodZ_C"/>
    <property type="match status" value="1"/>
</dbReference>
<protein>
    <submittedName>
        <fullName evidence="4">Cytoskeleton protein RodZ</fullName>
    </submittedName>
</protein>
<dbReference type="PANTHER" id="PTHR34475">
    <property type="match status" value="1"/>
</dbReference>
<proteinExistence type="predicted"/>
<accession>A0A1H7JTQ4</accession>
<dbReference type="STRING" id="1429083.GCA_001885685_01384"/>
<name>A0A1H7JTQ4_9GAMM</name>
<gene>
    <name evidence="4" type="ORF">SAMN05216214_10543</name>
</gene>
<feature type="region of interest" description="Disordered" evidence="1">
    <location>
        <begin position="218"/>
        <end position="237"/>
    </location>
</feature>
<evidence type="ECO:0000256" key="2">
    <source>
        <dbReference type="SAM" id="Phobius"/>
    </source>
</evidence>
<dbReference type="Gene3D" id="1.10.260.40">
    <property type="entry name" value="lambda repressor-like DNA-binding domains"/>
    <property type="match status" value="1"/>
</dbReference>